<sequence>MNLGDAMRHCMYPQAVHVREYVRFRLGRIENVCEHCRSHPGQMDLFHPANR</sequence>
<dbReference type="EMBL" id="JAJTWT010000010">
    <property type="protein sequence ID" value="MCE4539641.1"/>
    <property type="molecule type" value="Genomic_DNA"/>
</dbReference>
<reference evidence="1 2" key="1">
    <citation type="submission" date="2021-12" db="EMBL/GenBank/DDBJ databases">
        <title>Genome seq of p7.</title>
        <authorList>
            <person name="Seo T."/>
        </authorList>
    </citation>
    <scope>NUCLEOTIDE SEQUENCE [LARGE SCALE GENOMIC DNA]</scope>
    <source>
        <strain evidence="1 2">P7</strain>
    </source>
</reference>
<accession>A0ABS8XLC1</accession>
<name>A0ABS8XLC1_9BURK</name>
<keyword evidence="2" id="KW-1185">Reference proteome</keyword>
<organism evidence="1 2">
    <name type="scientific">Pelomonas caseinilytica</name>
    <dbReference type="NCBI Taxonomy" id="2906763"/>
    <lineage>
        <taxon>Bacteria</taxon>
        <taxon>Pseudomonadati</taxon>
        <taxon>Pseudomonadota</taxon>
        <taxon>Betaproteobacteria</taxon>
        <taxon>Burkholderiales</taxon>
        <taxon>Sphaerotilaceae</taxon>
        <taxon>Roseateles</taxon>
    </lineage>
</organism>
<protein>
    <submittedName>
        <fullName evidence="1">Uncharacterized protein</fullName>
    </submittedName>
</protein>
<comment type="caution">
    <text evidence="1">The sequence shown here is derived from an EMBL/GenBank/DDBJ whole genome shotgun (WGS) entry which is preliminary data.</text>
</comment>
<proteinExistence type="predicted"/>
<evidence type="ECO:0000313" key="1">
    <source>
        <dbReference type="EMBL" id="MCE4539641.1"/>
    </source>
</evidence>
<dbReference type="RefSeq" id="WP_233394163.1">
    <property type="nucleotide sequence ID" value="NZ_JAJTWT010000010.1"/>
</dbReference>
<evidence type="ECO:0000313" key="2">
    <source>
        <dbReference type="Proteomes" id="UP001201463"/>
    </source>
</evidence>
<gene>
    <name evidence="1" type="ORF">LXT12_20525</name>
</gene>
<dbReference type="Proteomes" id="UP001201463">
    <property type="component" value="Unassembled WGS sequence"/>
</dbReference>